<dbReference type="InterPro" id="IPR004846">
    <property type="entry name" value="T2SS/T3SS_dom"/>
</dbReference>
<proteinExistence type="inferred from homology"/>
<feature type="region of interest" description="Disordered" evidence="5">
    <location>
        <begin position="342"/>
        <end position="378"/>
    </location>
</feature>
<dbReference type="GO" id="GO:0009306">
    <property type="term" value="P:protein secretion"/>
    <property type="evidence" value="ECO:0007669"/>
    <property type="project" value="InterPro"/>
</dbReference>
<evidence type="ECO:0000313" key="8">
    <source>
        <dbReference type="Proteomes" id="UP000557717"/>
    </source>
</evidence>
<dbReference type="PANTHER" id="PTHR30332:SF24">
    <property type="entry name" value="SECRETIN GSPD-RELATED"/>
    <property type="match status" value="1"/>
</dbReference>
<evidence type="ECO:0000256" key="4">
    <source>
        <dbReference type="RuleBase" id="RU004003"/>
    </source>
</evidence>
<dbReference type="RefSeq" id="WP_184014759.1">
    <property type="nucleotide sequence ID" value="NZ_JACHFD010000001.1"/>
</dbReference>
<dbReference type="Pfam" id="PF00263">
    <property type="entry name" value="Secretin"/>
    <property type="match status" value="1"/>
</dbReference>
<evidence type="ECO:0000259" key="6">
    <source>
        <dbReference type="Pfam" id="PF00263"/>
    </source>
</evidence>
<organism evidence="7 8">
    <name type="scientific">Haloferula luteola</name>
    <dbReference type="NCBI Taxonomy" id="595692"/>
    <lineage>
        <taxon>Bacteria</taxon>
        <taxon>Pseudomonadati</taxon>
        <taxon>Verrucomicrobiota</taxon>
        <taxon>Verrucomicrobiia</taxon>
        <taxon>Verrucomicrobiales</taxon>
        <taxon>Verrucomicrobiaceae</taxon>
        <taxon>Haloferula</taxon>
    </lineage>
</organism>
<feature type="domain" description="Type II/III secretion system secretin-like" evidence="6">
    <location>
        <begin position="195"/>
        <end position="310"/>
    </location>
</feature>
<dbReference type="Proteomes" id="UP000557717">
    <property type="component" value="Unassembled WGS sequence"/>
</dbReference>
<comment type="similarity">
    <text evidence="4">Belongs to the bacterial secretin family.</text>
</comment>
<keyword evidence="2" id="KW-0732">Signal</keyword>
<dbReference type="PANTHER" id="PTHR30332">
    <property type="entry name" value="PROBABLE GENERAL SECRETION PATHWAY PROTEIN D"/>
    <property type="match status" value="1"/>
</dbReference>
<gene>
    <name evidence="7" type="ORF">HNR46_000100</name>
</gene>
<evidence type="ECO:0000256" key="2">
    <source>
        <dbReference type="ARBA" id="ARBA00022729"/>
    </source>
</evidence>
<protein>
    <recommendedName>
        <fullName evidence="6">Type II/III secretion system secretin-like domain-containing protein</fullName>
    </recommendedName>
</protein>
<dbReference type="InterPro" id="IPR050810">
    <property type="entry name" value="Bact_Secretion_Sys_Channel"/>
</dbReference>
<dbReference type="AlphaFoldDB" id="A0A840V7Y5"/>
<dbReference type="GO" id="GO:0015627">
    <property type="term" value="C:type II protein secretion system complex"/>
    <property type="evidence" value="ECO:0007669"/>
    <property type="project" value="TreeGrafter"/>
</dbReference>
<reference evidence="7 8" key="1">
    <citation type="submission" date="2020-08" db="EMBL/GenBank/DDBJ databases">
        <title>Genomic Encyclopedia of Type Strains, Phase IV (KMG-IV): sequencing the most valuable type-strain genomes for metagenomic binning, comparative biology and taxonomic classification.</title>
        <authorList>
            <person name="Goeker M."/>
        </authorList>
    </citation>
    <scope>NUCLEOTIDE SEQUENCE [LARGE SCALE GENOMIC DNA]</scope>
    <source>
        <strain evidence="7 8">YC6886</strain>
    </source>
</reference>
<dbReference type="GO" id="GO:0016020">
    <property type="term" value="C:membrane"/>
    <property type="evidence" value="ECO:0007669"/>
    <property type="project" value="UniProtKB-SubCell"/>
</dbReference>
<keyword evidence="3" id="KW-0472">Membrane</keyword>
<evidence type="ECO:0000256" key="3">
    <source>
        <dbReference type="ARBA" id="ARBA00023136"/>
    </source>
</evidence>
<dbReference type="EMBL" id="JACHFD010000001">
    <property type="protein sequence ID" value="MBB5349879.1"/>
    <property type="molecule type" value="Genomic_DNA"/>
</dbReference>
<accession>A0A840V7Y5</accession>
<comment type="caution">
    <text evidence="7">The sequence shown here is derived from an EMBL/GenBank/DDBJ whole genome shotgun (WGS) entry which is preliminary data.</text>
</comment>
<sequence>MRFFLILIGLGLAGWYGWRSVKSALSFESAKEVIQKVEDQTQPQKKPRKPIENGIASGIRQSLGTDKEQAPFYARTVRFENRPAPAVEMLSQLATVGVNAFADSVTRSIVLTGPGDRVEAIALALESGDWVPGSCGCQAFAVYVSRKAEKGFDLVAALSAVGGHKTTASIGGGDVVVTLGLDEVVAALQVIADGEAVDVIQRPHVRLLDGVPARVEAIEEVPVPSTVVSQGIAQTSIEFRKVGLQLTVEPVFLGGDRVRLSIRQENGLLGSPVEIEGNDIPVIQTQAVESGVELTVGQSVVLGGMRTYRKTLSRGLLRNVESVEEGALYVILSTFSDAPRATLPVPDASGPLEGPEWFEDDSSGPLPSPADWIDGELLPRKGWEEEERELIRSKLGHPAK</sequence>
<evidence type="ECO:0000256" key="1">
    <source>
        <dbReference type="ARBA" id="ARBA00004370"/>
    </source>
</evidence>
<evidence type="ECO:0000313" key="7">
    <source>
        <dbReference type="EMBL" id="MBB5349879.1"/>
    </source>
</evidence>
<comment type="subcellular location">
    <subcellularLocation>
        <location evidence="1">Membrane</location>
    </subcellularLocation>
</comment>
<keyword evidence="8" id="KW-1185">Reference proteome</keyword>
<name>A0A840V7Y5_9BACT</name>
<evidence type="ECO:0000256" key="5">
    <source>
        <dbReference type="SAM" id="MobiDB-lite"/>
    </source>
</evidence>